<proteinExistence type="predicted"/>
<organism evidence="1">
    <name type="scientific">Oryza brachyantha</name>
    <name type="common">malo sina</name>
    <dbReference type="NCBI Taxonomy" id="4533"/>
    <lineage>
        <taxon>Eukaryota</taxon>
        <taxon>Viridiplantae</taxon>
        <taxon>Streptophyta</taxon>
        <taxon>Embryophyta</taxon>
        <taxon>Tracheophyta</taxon>
        <taxon>Spermatophyta</taxon>
        <taxon>Magnoliopsida</taxon>
        <taxon>Liliopsida</taxon>
        <taxon>Poales</taxon>
        <taxon>Poaceae</taxon>
        <taxon>BOP clade</taxon>
        <taxon>Oryzoideae</taxon>
        <taxon>Oryzeae</taxon>
        <taxon>Oryzinae</taxon>
        <taxon>Oryza</taxon>
    </lineage>
</organism>
<dbReference type="HOGENOM" id="CLU_2433360_0_0_1"/>
<accession>J3LV68</accession>
<dbReference type="Gene3D" id="3.40.50.720">
    <property type="entry name" value="NAD(P)-binding Rossmann-like Domain"/>
    <property type="match status" value="1"/>
</dbReference>
<dbReference type="AlphaFoldDB" id="J3LV68"/>
<reference evidence="1" key="1">
    <citation type="journal article" date="2013" name="Nat. Commun.">
        <title>Whole-genome sequencing of Oryza brachyantha reveals mechanisms underlying Oryza genome evolution.</title>
        <authorList>
            <person name="Chen J."/>
            <person name="Huang Q."/>
            <person name="Gao D."/>
            <person name="Wang J."/>
            <person name="Lang Y."/>
            <person name="Liu T."/>
            <person name="Li B."/>
            <person name="Bai Z."/>
            <person name="Luis Goicoechea J."/>
            <person name="Liang C."/>
            <person name="Chen C."/>
            <person name="Zhang W."/>
            <person name="Sun S."/>
            <person name="Liao Y."/>
            <person name="Zhang X."/>
            <person name="Yang L."/>
            <person name="Song C."/>
            <person name="Wang M."/>
            <person name="Shi J."/>
            <person name="Liu G."/>
            <person name="Liu J."/>
            <person name="Zhou H."/>
            <person name="Zhou W."/>
            <person name="Yu Q."/>
            <person name="An N."/>
            <person name="Chen Y."/>
            <person name="Cai Q."/>
            <person name="Wang B."/>
            <person name="Liu B."/>
            <person name="Min J."/>
            <person name="Huang Y."/>
            <person name="Wu H."/>
            <person name="Li Z."/>
            <person name="Zhang Y."/>
            <person name="Yin Y."/>
            <person name="Song W."/>
            <person name="Jiang J."/>
            <person name="Jackson S.A."/>
            <person name="Wing R.A."/>
            <person name="Wang J."/>
            <person name="Chen M."/>
        </authorList>
    </citation>
    <scope>NUCLEOTIDE SEQUENCE [LARGE SCALE GENOMIC DNA]</scope>
    <source>
        <strain evidence="1">cv. IRGC 101232</strain>
    </source>
</reference>
<keyword evidence="2" id="KW-1185">Reference proteome</keyword>
<dbReference type="EnsemblPlants" id="OB04G10430.1">
    <property type="protein sequence ID" value="OB04G10430.1"/>
    <property type="gene ID" value="OB04G10430"/>
</dbReference>
<dbReference type="STRING" id="4533.J3LV68"/>
<evidence type="ECO:0000313" key="2">
    <source>
        <dbReference type="Proteomes" id="UP000006038"/>
    </source>
</evidence>
<protein>
    <submittedName>
        <fullName evidence="1">Uncharacterized protein</fullName>
    </submittedName>
</protein>
<sequence>MSLSTMASSGNPPAVLLVRPVDPPFAVALRERFRVIDFLSSGQPLPAFLTAAAAVPAPPRAAVVMGGGLVRADAAFLDAVPSVRCVVSTAA</sequence>
<reference evidence="1" key="2">
    <citation type="submission" date="2013-04" db="UniProtKB">
        <authorList>
            <consortium name="EnsemblPlants"/>
        </authorList>
    </citation>
    <scope>IDENTIFICATION</scope>
</reference>
<evidence type="ECO:0000313" key="1">
    <source>
        <dbReference type="EnsemblPlants" id="OB04G10430.1"/>
    </source>
</evidence>
<dbReference type="Gramene" id="OB04G10430.1">
    <property type="protein sequence ID" value="OB04G10430.1"/>
    <property type="gene ID" value="OB04G10430"/>
</dbReference>
<dbReference type="Proteomes" id="UP000006038">
    <property type="component" value="Chromosome 4"/>
</dbReference>
<name>J3LV68_ORYBR</name>